<evidence type="ECO:0000313" key="2">
    <source>
        <dbReference type="EMBL" id="QSW88594.1"/>
    </source>
</evidence>
<dbReference type="Proteomes" id="UP000663440">
    <property type="component" value="Chromosome"/>
</dbReference>
<sequence length="81" mass="8915">MKNRLLPLFLVLGAYSAYSQVGVGKLDPNPSSQLEVFAEDRGILIPRVKLKNSTDKTTVINGSSGYENSLMVFNTELIARQ</sequence>
<keyword evidence="3" id="KW-1185">Reference proteome</keyword>
<organism evidence="2 3">
    <name type="scientific">Flavobacterium endoglycinae</name>
    <dbReference type="NCBI Taxonomy" id="2816357"/>
    <lineage>
        <taxon>Bacteria</taxon>
        <taxon>Pseudomonadati</taxon>
        <taxon>Bacteroidota</taxon>
        <taxon>Flavobacteriia</taxon>
        <taxon>Flavobacteriales</taxon>
        <taxon>Flavobacteriaceae</taxon>
        <taxon>Flavobacterium</taxon>
    </lineage>
</organism>
<feature type="chain" id="PRO_5045187133" evidence="1">
    <location>
        <begin position="20"/>
        <end position="81"/>
    </location>
</feature>
<gene>
    <name evidence="2" type="ORF">J0383_20420</name>
</gene>
<dbReference type="RefSeq" id="WP_207295794.1">
    <property type="nucleotide sequence ID" value="NZ_CP071448.1"/>
</dbReference>
<dbReference type="EMBL" id="CP071448">
    <property type="protein sequence ID" value="QSW88594.1"/>
    <property type="molecule type" value="Genomic_DNA"/>
</dbReference>
<feature type="signal peptide" evidence="1">
    <location>
        <begin position="1"/>
        <end position="19"/>
    </location>
</feature>
<evidence type="ECO:0000313" key="3">
    <source>
        <dbReference type="Proteomes" id="UP000663440"/>
    </source>
</evidence>
<evidence type="ECO:0000256" key="1">
    <source>
        <dbReference type="SAM" id="SignalP"/>
    </source>
</evidence>
<protein>
    <submittedName>
        <fullName evidence="2">Uncharacterized protein</fullName>
    </submittedName>
</protein>
<accession>A0ABX7QC24</accession>
<reference evidence="2 3" key="1">
    <citation type="submission" date="2021-03" db="EMBL/GenBank/DDBJ databases">
        <title>Flavobacterium kribbensis sp. nov, an endophytic bacteria, isolated from soybean.</title>
        <authorList>
            <person name="Lee J."/>
            <person name="Seo J."/>
        </authorList>
    </citation>
    <scope>NUCLEOTIDE SEQUENCE [LARGE SCALE GENOMIC DNA]</scope>
    <source>
        <strain evidence="2 3">BB8</strain>
    </source>
</reference>
<keyword evidence="1" id="KW-0732">Signal</keyword>
<proteinExistence type="predicted"/>
<name>A0ABX7QC24_9FLAO</name>